<keyword evidence="7 9" id="KW-0665">Pyrimidine biosynthesis</keyword>
<dbReference type="PANTHER" id="PTHR11550">
    <property type="entry name" value="CTP SYNTHASE"/>
    <property type="match status" value="1"/>
</dbReference>
<evidence type="ECO:0000256" key="9">
    <source>
        <dbReference type="RuleBase" id="RU810713"/>
    </source>
</evidence>
<dbReference type="Pfam" id="PF06418">
    <property type="entry name" value="CTP_synth_N"/>
    <property type="match status" value="1"/>
</dbReference>
<comment type="similarity">
    <text evidence="2 9">Belongs to the CTP synthase family.</text>
</comment>
<comment type="function">
    <text evidence="9">Catalyzes the ATP-dependent amination of UTP to CTP with either L-glutamine or ammonia as the source of nitrogen.</text>
</comment>
<dbReference type="GO" id="GO:0044210">
    <property type="term" value="P:'de novo' CTP biosynthetic process"/>
    <property type="evidence" value="ECO:0007669"/>
    <property type="project" value="UniProtKB-UniRule"/>
</dbReference>
<keyword evidence="13" id="KW-1185">Reference proteome</keyword>
<evidence type="ECO:0000313" key="12">
    <source>
        <dbReference type="EMBL" id="KAG2599507.1"/>
    </source>
</evidence>
<dbReference type="EC" id="6.3.4.2" evidence="9"/>
<feature type="domain" description="CTP synthase N-terminal" evidence="11">
    <location>
        <begin position="10"/>
        <end position="143"/>
    </location>
</feature>
<keyword evidence="5 9" id="KW-0067">ATP-binding</keyword>
<dbReference type="Pfam" id="PF00117">
    <property type="entry name" value="GATase"/>
    <property type="match status" value="1"/>
</dbReference>
<evidence type="ECO:0000256" key="4">
    <source>
        <dbReference type="ARBA" id="ARBA00022741"/>
    </source>
</evidence>
<name>A0A8T0SN06_PANVG</name>
<dbReference type="InterPro" id="IPR029062">
    <property type="entry name" value="Class_I_gatase-like"/>
</dbReference>
<dbReference type="InterPro" id="IPR017456">
    <property type="entry name" value="CTP_synthase_N"/>
</dbReference>
<feature type="domain" description="Glutamine amidotransferase" evidence="10">
    <location>
        <begin position="184"/>
        <end position="417"/>
    </location>
</feature>
<keyword evidence="3 9" id="KW-0436">Ligase</keyword>
<reference evidence="12" key="1">
    <citation type="submission" date="2020-05" db="EMBL/GenBank/DDBJ databases">
        <title>WGS assembly of Panicum virgatum.</title>
        <authorList>
            <person name="Lovell J.T."/>
            <person name="Jenkins J."/>
            <person name="Shu S."/>
            <person name="Juenger T.E."/>
            <person name="Schmutz J."/>
        </authorList>
    </citation>
    <scope>NUCLEOTIDE SEQUENCE</scope>
    <source>
        <strain evidence="12">AP13</strain>
    </source>
</reference>
<evidence type="ECO:0000259" key="10">
    <source>
        <dbReference type="Pfam" id="PF00117"/>
    </source>
</evidence>
<protein>
    <recommendedName>
        <fullName evidence="9">CTP synthase</fullName>
        <ecNumber evidence="9">6.3.4.2</ecNumber>
    </recommendedName>
    <alternativeName>
        <fullName evidence="9">UTP--ammonia ligase</fullName>
    </alternativeName>
</protein>
<dbReference type="InterPro" id="IPR027417">
    <property type="entry name" value="P-loop_NTPase"/>
</dbReference>
<comment type="caution">
    <text evidence="12">The sequence shown here is derived from an EMBL/GenBank/DDBJ whole genome shotgun (WGS) entry which is preliminary data.</text>
</comment>
<comment type="pathway">
    <text evidence="1 9">Pyrimidine metabolism; CTP biosynthesis via de novo pathway; CTP from UDP: step 2/2.</text>
</comment>
<dbReference type="InterPro" id="IPR004468">
    <property type="entry name" value="CTP_synthase"/>
</dbReference>
<comment type="catalytic activity">
    <reaction evidence="8 9">
        <text>UTP + L-glutamine + ATP + H2O = CTP + L-glutamate + ADP + phosphate + 2 H(+)</text>
        <dbReference type="Rhea" id="RHEA:26426"/>
        <dbReference type="ChEBI" id="CHEBI:15377"/>
        <dbReference type="ChEBI" id="CHEBI:15378"/>
        <dbReference type="ChEBI" id="CHEBI:29985"/>
        <dbReference type="ChEBI" id="CHEBI:30616"/>
        <dbReference type="ChEBI" id="CHEBI:37563"/>
        <dbReference type="ChEBI" id="CHEBI:43474"/>
        <dbReference type="ChEBI" id="CHEBI:46398"/>
        <dbReference type="ChEBI" id="CHEBI:58359"/>
        <dbReference type="ChEBI" id="CHEBI:456216"/>
        <dbReference type="EC" id="6.3.4.2"/>
    </reaction>
</comment>
<organism evidence="12 13">
    <name type="scientific">Panicum virgatum</name>
    <name type="common">Blackwell switchgrass</name>
    <dbReference type="NCBI Taxonomy" id="38727"/>
    <lineage>
        <taxon>Eukaryota</taxon>
        <taxon>Viridiplantae</taxon>
        <taxon>Streptophyta</taxon>
        <taxon>Embryophyta</taxon>
        <taxon>Tracheophyta</taxon>
        <taxon>Spermatophyta</taxon>
        <taxon>Magnoliopsida</taxon>
        <taxon>Liliopsida</taxon>
        <taxon>Poales</taxon>
        <taxon>Poaceae</taxon>
        <taxon>PACMAD clade</taxon>
        <taxon>Panicoideae</taxon>
        <taxon>Panicodae</taxon>
        <taxon>Paniceae</taxon>
        <taxon>Panicinae</taxon>
        <taxon>Panicum</taxon>
        <taxon>Panicum sect. Hiantes</taxon>
    </lineage>
</organism>
<dbReference type="SUPFAM" id="SSF52540">
    <property type="entry name" value="P-loop containing nucleoside triphosphate hydrolases"/>
    <property type="match status" value="1"/>
</dbReference>
<proteinExistence type="inferred from homology"/>
<dbReference type="FunFam" id="3.40.50.880:FF:000012">
    <property type="entry name" value="CTP synthase"/>
    <property type="match status" value="1"/>
</dbReference>
<dbReference type="PANTHER" id="PTHR11550:SF13">
    <property type="entry name" value="CTP SYNTHASE"/>
    <property type="match status" value="1"/>
</dbReference>
<evidence type="ECO:0000256" key="6">
    <source>
        <dbReference type="ARBA" id="ARBA00022962"/>
    </source>
</evidence>
<dbReference type="SUPFAM" id="SSF52317">
    <property type="entry name" value="Class I glutamine amidotransferase-like"/>
    <property type="match status" value="1"/>
</dbReference>
<dbReference type="PROSITE" id="PS51273">
    <property type="entry name" value="GATASE_TYPE_1"/>
    <property type="match status" value="1"/>
</dbReference>
<dbReference type="GO" id="GO:0005524">
    <property type="term" value="F:ATP binding"/>
    <property type="evidence" value="ECO:0007669"/>
    <property type="project" value="UniProtKB-KW"/>
</dbReference>
<dbReference type="InterPro" id="IPR017926">
    <property type="entry name" value="GATASE"/>
</dbReference>
<evidence type="ECO:0000256" key="8">
    <source>
        <dbReference type="ARBA" id="ARBA00047781"/>
    </source>
</evidence>
<dbReference type="NCBIfam" id="TIGR00337">
    <property type="entry name" value="PyrG"/>
    <property type="match status" value="1"/>
</dbReference>
<dbReference type="AlphaFoldDB" id="A0A8T0SN06"/>
<dbReference type="NCBIfam" id="NF003792">
    <property type="entry name" value="PRK05380.1"/>
    <property type="match status" value="1"/>
</dbReference>
<dbReference type="InterPro" id="IPR033828">
    <property type="entry name" value="GATase1_CTP_Synthase"/>
</dbReference>
<accession>A0A8T0SN06</accession>
<dbReference type="CDD" id="cd01746">
    <property type="entry name" value="GATase1_CTP_Synthase"/>
    <property type="match status" value="1"/>
</dbReference>
<sequence length="476" mass="52375">MNPVDGKEGPPDVCVIELGGTIGDIESMPFIEALGQFSYRVGPGNFCLVHVSLVPVLNVVGEQKTKPTQHSVRGLRGLGLAPDVLACRSTEPLEEHVKVKLSQFCHVPISNIVNLHDVTNIWHIPLLLRDQKAHEAILKVLELQYAGKVPREPKLAEWTERATKFDKLKTPVNIAMVGKYTGLSDSYLSVLKALLHASVAMERKLIVDWVPSCDLEDSSARENPEAHKKAWKLLKGADGILVPGGFGDRGVQGKILAAKYARENNVPYLGICLGMQIAVIEFARSVMKLCGANSTEFDPAATSPCVIFMPEGSKTHMGATMRLGSRRTYFHVNGCKSARLYGNATSVDERHRHRYELNPDMVPDFERAGLQFVGKDESGRRMEIIELPSHKFFIGAQFHPEFKSRPGKPSPLFLGLIAAASGQLEPLLQRSCNNLPKTHVNNGKVQIRKLYPTVPVKSPLTSLVNGYYPNGTGIHT</sequence>
<evidence type="ECO:0000256" key="1">
    <source>
        <dbReference type="ARBA" id="ARBA00005171"/>
    </source>
</evidence>
<evidence type="ECO:0000256" key="5">
    <source>
        <dbReference type="ARBA" id="ARBA00022840"/>
    </source>
</evidence>
<keyword evidence="6 9" id="KW-0315">Glutamine amidotransferase</keyword>
<dbReference type="Proteomes" id="UP000823388">
    <property type="component" value="Chromosome 5K"/>
</dbReference>
<evidence type="ECO:0000259" key="11">
    <source>
        <dbReference type="Pfam" id="PF06418"/>
    </source>
</evidence>
<dbReference type="GO" id="GO:0042802">
    <property type="term" value="F:identical protein binding"/>
    <property type="evidence" value="ECO:0007669"/>
    <property type="project" value="TreeGrafter"/>
</dbReference>
<evidence type="ECO:0000256" key="3">
    <source>
        <dbReference type="ARBA" id="ARBA00022598"/>
    </source>
</evidence>
<evidence type="ECO:0000256" key="2">
    <source>
        <dbReference type="ARBA" id="ARBA00007533"/>
    </source>
</evidence>
<evidence type="ECO:0000256" key="7">
    <source>
        <dbReference type="ARBA" id="ARBA00022975"/>
    </source>
</evidence>
<keyword evidence="4 9" id="KW-0547">Nucleotide-binding</keyword>
<dbReference type="GO" id="GO:0019856">
    <property type="term" value="P:pyrimidine nucleobase biosynthetic process"/>
    <property type="evidence" value="ECO:0007669"/>
    <property type="project" value="TreeGrafter"/>
</dbReference>
<gene>
    <name evidence="12" type="ORF">PVAP13_5KG429900</name>
</gene>
<evidence type="ECO:0000313" key="13">
    <source>
        <dbReference type="Proteomes" id="UP000823388"/>
    </source>
</evidence>
<dbReference type="Gene3D" id="3.40.50.300">
    <property type="entry name" value="P-loop containing nucleotide triphosphate hydrolases"/>
    <property type="match status" value="1"/>
</dbReference>
<dbReference type="GO" id="GO:0003883">
    <property type="term" value="F:CTP synthase activity"/>
    <property type="evidence" value="ECO:0007669"/>
    <property type="project" value="UniProtKB-UniRule"/>
</dbReference>
<dbReference type="Gene3D" id="3.40.50.880">
    <property type="match status" value="1"/>
</dbReference>
<dbReference type="EMBL" id="CM029045">
    <property type="protein sequence ID" value="KAG2599507.1"/>
    <property type="molecule type" value="Genomic_DNA"/>
</dbReference>